<evidence type="ECO:0000256" key="6">
    <source>
        <dbReference type="ARBA" id="ARBA00022833"/>
    </source>
</evidence>
<dbReference type="Gene3D" id="1.20.1050.10">
    <property type="match status" value="1"/>
</dbReference>
<dbReference type="AlphaFoldDB" id="A0A7S0MT77"/>
<dbReference type="PROSITE" id="PS50404">
    <property type="entry name" value="GST_NTER"/>
    <property type="match status" value="1"/>
</dbReference>
<evidence type="ECO:0000256" key="5">
    <source>
        <dbReference type="ARBA" id="ARBA00022741"/>
    </source>
</evidence>
<evidence type="ECO:0000313" key="16">
    <source>
        <dbReference type="EMBL" id="CAD8650670.1"/>
    </source>
</evidence>
<dbReference type="SFLD" id="SFLDS00019">
    <property type="entry name" value="Glutathione_Transferase_(cytos"/>
    <property type="match status" value="1"/>
</dbReference>
<dbReference type="InterPro" id="IPR010987">
    <property type="entry name" value="Glutathione-S-Trfase_C-like"/>
</dbReference>
<dbReference type="GO" id="GO:0000049">
    <property type="term" value="F:tRNA binding"/>
    <property type="evidence" value="ECO:0007669"/>
    <property type="project" value="UniProtKB-KW"/>
</dbReference>
<evidence type="ECO:0000259" key="15">
    <source>
        <dbReference type="PROSITE" id="PS50860"/>
    </source>
</evidence>
<dbReference type="SUPFAM" id="SSF52833">
    <property type="entry name" value="Thioredoxin-like"/>
    <property type="match status" value="1"/>
</dbReference>
<dbReference type="NCBIfam" id="TIGR00344">
    <property type="entry name" value="alaS"/>
    <property type="match status" value="1"/>
</dbReference>
<dbReference type="GO" id="GO:0005524">
    <property type="term" value="F:ATP binding"/>
    <property type="evidence" value="ECO:0007669"/>
    <property type="project" value="UniProtKB-UniRule"/>
</dbReference>
<keyword evidence="8 12" id="KW-0694">RNA-binding</keyword>
<dbReference type="GO" id="GO:0005739">
    <property type="term" value="C:mitochondrion"/>
    <property type="evidence" value="ECO:0007669"/>
    <property type="project" value="UniProtKB-SubCell"/>
</dbReference>
<dbReference type="InterPro" id="IPR023033">
    <property type="entry name" value="Ala_tRNA_ligase_euk/bac"/>
</dbReference>
<evidence type="ECO:0000256" key="1">
    <source>
        <dbReference type="ARBA" id="ARBA00008429"/>
    </source>
</evidence>
<keyword evidence="3 12" id="KW-0436">Ligase</keyword>
<dbReference type="PRINTS" id="PR00980">
    <property type="entry name" value="TRNASYNTHALA"/>
</dbReference>
<dbReference type="InterPro" id="IPR036249">
    <property type="entry name" value="Thioredoxin-like_sf"/>
</dbReference>
<dbReference type="InterPro" id="IPR004045">
    <property type="entry name" value="Glutathione_S-Trfase_N"/>
</dbReference>
<evidence type="ECO:0000256" key="9">
    <source>
        <dbReference type="ARBA" id="ARBA00022917"/>
    </source>
</evidence>
<evidence type="ECO:0000256" key="11">
    <source>
        <dbReference type="ARBA" id="ARBA00048300"/>
    </source>
</evidence>
<dbReference type="InterPro" id="IPR012947">
    <property type="entry name" value="tRNA_SAD"/>
</dbReference>
<dbReference type="InterPro" id="IPR002318">
    <property type="entry name" value="Ala-tRNA-lgiase_IIc"/>
</dbReference>
<evidence type="ECO:0000259" key="14">
    <source>
        <dbReference type="PROSITE" id="PS50405"/>
    </source>
</evidence>
<dbReference type="GO" id="GO:0004813">
    <property type="term" value="F:alanine-tRNA ligase activity"/>
    <property type="evidence" value="ECO:0007669"/>
    <property type="project" value="UniProtKB-UniRule"/>
</dbReference>
<evidence type="ECO:0000259" key="13">
    <source>
        <dbReference type="PROSITE" id="PS50404"/>
    </source>
</evidence>
<dbReference type="EMBL" id="HBFA01003283">
    <property type="protein sequence ID" value="CAD8650670.1"/>
    <property type="molecule type" value="Transcribed_RNA"/>
</dbReference>
<evidence type="ECO:0000256" key="7">
    <source>
        <dbReference type="ARBA" id="ARBA00022840"/>
    </source>
</evidence>
<dbReference type="InterPro" id="IPR018162">
    <property type="entry name" value="Ala-tRNA-ligase_IIc_anticod-bd"/>
</dbReference>
<sequence>MATSQLKLWGSHSRTNKVKVVADLAGVQMATTPDFTFGFTNKTPEYLALNPFGKVPVLETPQGGLFESNAICRYLANLGKPDLCGKDLFQKAKVDAWLDSYQSVDPWIAASVYAMMGYFPYDKKEANKALESLHERLRVLETSLGGKTFLVEDSLTLADVCGAFTFLAFYTNILDAEAMKPYPSVLKWLQTVYALPEVVKHEGAVSQCTEVLIYDPAALALKAVNGWPAKRVRQTFVDFFMKKHGHTNVVSSPVVPHDDPTLLFTNAGMNQFKAIFLGKADPNGPLAKLKRATNTQKCIRAGGKHNDLDDVGKDTYHHTFFEMLGNWSFGDYFKREAITMAWELLTEVYKLPPAQLYATYFGGDPKQGLEPDLEAKAIWLELLPESRVLPFDCADNFWEMGDQGPCGPCTEIHFDRLGGRDAAHLVNYDDPMVLEIWNNVFIQFNREADGTLKTLPSKHVDTGMGFERITSILQNKLSNYDTDVFIPLFEAIQAVTGAPPYAGKLGAEDATGRDMAYRVVADHIRTLSFAIADGARPGNDGRNYVLRRILRRAVRYGKEKLGAEDGFFNKLVPVVAAHFGDTFPEVRAKAGEIQEVLEDEETSFTKTLQKGLERFRKSAAAAEGKVLDGAEAFQLWDTFGFPVDLTQLMAEEKGLEVDMAGFEAAMEKQKEMSRAARKTGGAAFIKMEAAATSHLAKMGVKPTLDAAKYVWNEDVSTEIAAIMTLDGFVDSTAGMEAGDLVGVVMHATPFYAEQGGQVFDTGAVAAADGTTLLAVEGVQVAAGFVLHTGPLPAGVTISKGQAVVGKVDYARRSLVAPNHTCTHVLNHALLQVLGDNINQKGSLVDPEKLRFDFSHGKQVTPAQLAEIEAKVQAVVAADVPVYARDTPLAEAKKIAGLRAVFGEVYPDPVRVVSVGAQVDALLADPTNPAWANQSTEFCGGTHVARTGEAGAFVLLAEEGIAKGVRRITGLTTAAAAAANAEAARLGAAVAALASLSGAELEKAVSALKVELDTCVVGAVKKAELKAALGEVQKVLLEAAKKAAAGNKALIVAAAKSAAEAAAEKGEKFCVVSTDMLDAAAVRDAVTQVQKAGAVAIALFAADAASGKVMMYTAVPPAVAGLDCVAWMRAGMAAINGKGGGGKGGMAQGQGVGADKLEELKAAAVAFATSALA</sequence>
<protein>
    <recommendedName>
        <fullName evidence="12">Alanine--tRNA ligase</fullName>
        <ecNumber evidence="12">6.1.1.7</ecNumber>
    </recommendedName>
    <alternativeName>
        <fullName evidence="12">Alanyl-tRNA synthetase</fullName>
        <shortName evidence="12">AlaRS</shortName>
    </alternativeName>
</protein>
<feature type="binding site" evidence="12">
    <location>
        <position position="819"/>
    </location>
    <ligand>
        <name>Zn(2+)</name>
        <dbReference type="ChEBI" id="CHEBI:29105"/>
    </ligand>
</feature>
<dbReference type="SUPFAM" id="SSF55681">
    <property type="entry name" value="Class II aaRS and biotin synthetases"/>
    <property type="match status" value="1"/>
</dbReference>
<dbReference type="InterPro" id="IPR040079">
    <property type="entry name" value="Glutathione_S-Trfase"/>
</dbReference>
<comment type="cofactor">
    <cofactor evidence="12">
        <name>Zn(2+)</name>
        <dbReference type="ChEBI" id="CHEBI:29105"/>
    </cofactor>
    <text evidence="12">Binds 1 zinc ion per subunit.</text>
</comment>
<dbReference type="Pfam" id="PF02798">
    <property type="entry name" value="GST_N"/>
    <property type="match status" value="1"/>
</dbReference>
<evidence type="ECO:0000256" key="3">
    <source>
        <dbReference type="ARBA" id="ARBA00022598"/>
    </source>
</evidence>
<organism evidence="16">
    <name type="scientific">Pyramimonas obovata</name>
    <dbReference type="NCBI Taxonomy" id="1411642"/>
    <lineage>
        <taxon>Eukaryota</taxon>
        <taxon>Viridiplantae</taxon>
        <taxon>Chlorophyta</taxon>
        <taxon>Pyramimonadophyceae</taxon>
        <taxon>Pyramimonadales</taxon>
        <taxon>Pyramimonadaceae</taxon>
        <taxon>Pyramimonas</taxon>
        <taxon>Pyramimonas incertae sedis</taxon>
    </lineage>
</organism>
<dbReference type="FunFam" id="3.30.980.10:FF:000004">
    <property type="entry name" value="Alanine--tRNA ligase, cytoplasmic"/>
    <property type="match status" value="1"/>
</dbReference>
<comment type="subunit">
    <text evidence="12">Monomer.</text>
</comment>
<accession>A0A7S0MT77</accession>
<dbReference type="InterPro" id="IPR036282">
    <property type="entry name" value="Glutathione-S-Trfase_C_sf"/>
</dbReference>
<dbReference type="FunFam" id="3.30.930.10:FF:000011">
    <property type="entry name" value="Alanine--tRNA ligase, cytoplasmic"/>
    <property type="match status" value="1"/>
</dbReference>
<evidence type="ECO:0000256" key="4">
    <source>
        <dbReference type="ARBA" id="ARBA00022723"/>
    </source>
</evidence>
<dbReference type="PROSITE" id="PS50405">
    <property type="entry name" value="GST_CTER"/>
    <property type="match status" value="1"/>
</dbReference>
<reference evidence="16" key="1">
    <citation type="submission" date="2021-01" db="EMBL/GenBank/DDBJ databases">
        <authorList>
            <person name="Corre E."/>
            <person name="Pelletier E."/>
            <person name="Niang G."/>
            <person name="Scheremetjew M."/>
            <person name="Finn R."/>
            <person name="Kale V."/>
            <person name="Holt S."/>
            <person name="Cochrane G."/>
            <person name="Meng A."/>
            <person name="Brown T."/>
            <person name="Cohen L."/>
        </authorList>
    </citation>
    <scope>NUCLEOTIDE SEQUENCE</scope>
    <source>
        <strain evidence="16">CCMP722</strain>
    </source>
</reference>
<dbReference type="PANTHER" id="PTHR11777">
    <property type="entry name" value="ALANYL-TRNA SYNTHETASE"/>
    <property type="match status" value="1"/>
</dbReference>
<feature type="binding site" evidence="12">
    <location>
        <position position="942"/>
    </location>
    <ligand>
        <name>Zn(2+)</name>
        <dbReference type="ChEBI" id="CHEBI:29105"/>
    </ligand>
</feature>
<keyword evidence="10 12" id="KW-0030">Aminoacyl-tRNA synthetase</keyword>
<keyword evidence="12" id="KW-0496">Mitochondrion</keyword>
<comment type="domain">
    <text evidence="12">Consists of three domains; the N-terminal catalytic domain, the editing domain and the C-terminal C-Ala domain. The editing domain removes incorrectly charged amino acids, while the C-Ala domain, along with tRNA(Ala), serves as a bridge to cooperatively bring together the editing and aminoacylation centers thus stimulating deacylation of misacylated tRNAs.</text>
</comment>
<dbReference type="Gene3D" id="3.10.310.40">
    <property type="match status" value="1"/>
</dbReference>
<dbReference type="SUPFAM" id="SSF55186">
    <property type="entry name" value="ThrRS/AlaRS common domain"/>
    <property type="match status" value="1"/>
</dbReference>
<dbReference type="InterPro" id="IPR018165">
    <property type="entry name" value="Ala-tRNA-synth_IIc_core"/>
</dbReference>
<dbReference type="Gene3D" id="3.30.930.10">
    <property type="entry name" value="Bira Bifunctional Protein, Domain 2"/>
    <property type="match status" value="1"/>
</dbReference>
<evidence type="ECO:0000256" key="10">
    <source>
        <dbReference type="ARBA" id="ARBA00023146"/>
    </source>
</evidence>
<dbReference type="HAMAP" id="MF_00036_B">
    <property type="entry name" value="Ala_tRNA_synth_B"/>
    <property type="match status" value="1"/>
</dbReference>
<comment type="catalytic activity">
    <reaction evidence="11 12">
        <text>tRNA(Ala) + L-alanine + ATP = L-alanyl-tRNA(Ala) + AMP + diphosphate</text>
        <dbReference type="Rhea" id="RHEA:12540"/>
        <dbReference type="Rhea" id="RHEA-COMP:9657"/>
        <dbReference type="Rhea" id="RHEA-COMP:9923"/>
        <dbReference type="ChEBI" id="CHEBI:30616"/>
        <dbReference type="ChEBI" id="CHEBI:33019"/>
        <dbReference type="ChEBI" id="CHEBI:57972"/>
        <dbReference type="ChEBI" id="CHEBI:78442"/>
        <dbReference type="ChEBI" id="CHEBI:78497"/>
        <dbReference type="ChEBI" id="CHEBI:456215"/>
        <dbReference type="EC" id="6.1.1.7"/>
    </reaction>
</comment>
<dbReference type="InterPro" id="IPR018163">
    <property type="entry name" value="Thr/Ala-tRNA-synth_IIc_edit"/>
</dbReference>
<dbReference type="SMART" id="SM00863">
    <property type="entry name" value="tRNA_SAD"/>
    <property type="match status" value="1"/>
</dbReference>
<dbReference type="EC" id="6.1.1.7" evidence="12"/>
<feature type="binding site" evidence="12">
    <location>
        <position position="823"/>
    </location>
    <ligand>
        <name>Zn(2+)</name>
        <dbReference type="ChEBI" id="CHEBI:29105"/>
    </ligand>
</feature>
<gene>
    <name evidence="16" type="ORF">POBO1169_LOCUS1637</name>
</gene>
<feature type="domain" description="Alanyl-transfer RNA synthetases family profile" evidence="15">
    <location>
        <begin position="227"/>
        <end position="981"/>
    </location>
</feature>
<dbReference type="CDD" id="cd00673">
    <property type="entry name" value="AlaRS_core"/>
    <property type="match status" value="1"/>
</dbReference>
<dbReference type="Gene3D" id="3.40.30.10">
    <property type="entry name" value="Glutaredoxin"/>
    <property type="match status" value="1"/>
</dbReference>
<dbReference type="GO" id="GO:0008270">
    <property type="term" value="F:zinc ion binding"/>
    <property type="evidence" value="ECO:0007669"/>
    <property type="project" value="UniProtKB-UniRule"/>
</dbReference>
<feature type="binding site" evidence="12">
    <location>
        <position position="938"/>
    </location>
    <ligand>
        <name>Zn(2+)</name>
        <dbReference type="ChEBI" id="CHEBI:29105"/>
    </ligand>
</feature>
<dbReference type="Gene3D" id="3.30.980.10">
    <property type="entry name" value="Threonyl-trna Synthetase, Chain A, domain 2"/>
    <property type="match status" value="1"/>
</dbReference>
<dbReference type="Pfam" id="PF01411">
    <property type="entry name" value="tRNA-synt_2c"/>
    <property type="match status" value="1"/>
</dbReference>
<dbReference type="Pfam" id="PF07973">
    <property type="entry name" value="tRNA_SAD"/>
    <property type="match status" value="1"/>
</dbReference>
<feature type="domain" description="GST C-terminal" evidence="14">
    <location>
        <begin position="87"/>
        <end position="217"/>
    </location>
</feature>
<keyword evidence="9 12" id="KW-0648">Protein biosynthesis</keyword>
<dbReference type="Pfam" id="PF26023">
    <property type="entry name" value="ALA1"/>
    <property type="match status" value="1"/>
</dbReference>
<evidence type="ECO:0000256" key="2">
    <source>
        <dbReference type="ARBA" id="ARBA00022555"/>
    </source>
</evidence>
<dbReference type="InterPro" id="IPR004046">
    <property type="entry name" value="GST_C"/>
</dbReference>
<dbReference type="InterPro" id="IPR059090">
    <property type="entry name" value="ALA1_helical"/>
</dbReference>
<name>A0A7S0MT77_9CHLO</name>
<keyword evidence="7 12" id="KW-0067">ATP-binding</keyword>
<dbReference type="PANTHER" id="PTHR11777:SF9">
    <property type="entry name" value="ALANINE--TRNA LIGASE, CYTOPLASMIC"/>
    <property type="match status" value="1"/>
</dbReference>
<dbReference type="PROSITE" id="PS50860">
    <property type="entry name" value="AA_TRNA_LIGASE_II_ALA"/>
    <property type="match status" value="1"/>
</dbReference>
<dbReference type="GO" id="GO:0070143">
    <property type="term" value="P:mitochondrial alanyl-tRNA aminoacylation"/>
    <property type="evidence" value="ECO:0007669"/>
    <property type="project" value="UniProtKB-UniRule"/>
</dbReference>
<dbReference type="SUPFAM" id="SSF101353">
    <property type="entry name" value="Putative anticodon-binding domain of alanyl-tRNA synthetase (AlaRS)"/>
    <property type="match status" value="1"/>
</dbReference>
<keyword evidence="2 12" id="KW-0820">tRNA-binding</keyword>
<dbReference type="Gene3D" id="2.40.30.130">
    <property type="match status" value="1"/>
</dbReference>
<dbReference type="GO" id="GO:0009507">
    <property type="term" value="C:chloroplast"/>
    <property type="evidence" value="ECO:0007669"/>
    <property type="project" value="TreeGrafter"/>
</dbReference>
<dbReference type="CDD" id="cd03181">
    <property type="entry name" value="GST_C_EF1Bgamma_like"/>
    <property type="match status" value="1"/>
</dbReference>
<dbReference type="InterPro" id="IPR050058">
    <property type="entry name" value="Ala-tRNA_ligase"/>
</dbReference>
<dbReference type="SFLD" id="SFLDG00358">
    <property type="entry name" value="Main_(cytGST)"/>
    <property type="match status" value="1"/>
</dbReference>
<dbReference type="CDD" id="cd03044">
    <property type="entry name" value="GST_N_EF1Bgamma"/>
    <property type="match status" value="1"/>
</dbReference>
<proteinExistence type="inferred from homology"/>
<dbReference type="Pfam" id="PF02272">
    <property type="entry name" value="DHHA1"/>
    <property type="match status" value="1"/>
</dbReference>
<comment type="function">
    <text evidence="12">Catalyzes the attachment of alanine to tRNA(Ala) in a two-step reaction: alanine is first activated by ATP to form Ala-AMP and then transferred to the acceptor end of tRNA(Ala). Also edits incorrectly charged tRNA(Ala) via its editing domain.</text>
</comment>
<dbReference type="GO" id="GO:0002161">
    <property type="term" value="F:aminoacyl-tRNA deacylase activity"/>
    <property type="evidence" value="ECO:0007669"/>
    <property type="project" value="TreeGrafter"/>
</dbReference>
<keyword evidence="12" id="KW-0963">Cytoplasm</keyword>
<dbReference type="SUPFAM" id="SSF47616">
    <property type="entry name" value="GST C-terminal domain-like"/>
    <property type="match status" value="1"/>
</dbReference>
<dbReference type="InterPro" id="IPR045864">
    <property type="entry name" value="aa-tRNA-synth_II/BPL/LPL"/>
</dbReference>
<dbReference type="InterPro" id="IPR018164">
    <property type="entry name" value="Ala-tRNA-synth_IIc_N"/>
</dbReference>
<evidence type="ECO:0000256" key="12">
    <source>
        <dbReference type="HAMAP-Rule" id="MF_03133"/>
    </source>
</evidence>
<comment type="similarity">
    <text evidence="1">Belongs to the class-II aminoacyl-tRNA synthetase family. Alax-L subfamily.</text>
</comment>
<dbReference type="InterPro" id="IPR003156">
    <property type="entry name" value="DHHA1_dom"/>
</dbReference>
<keyword evidence="4 12" id="KW-0479">Metal-binding</keyword>
<feature type="domain" description="GST N-terminal" evidence="13">
    <location>
        <begin position="2"/>
        <end position="83"/>
    </location>
</feature>
<dbReference type="SUPFAM" id="SSF50447">
    <property type="entry name" value="Translation proteins"/>
    <property type="match status" value="1"/>
</dbReference>
<keyword evidence="6 12" id="KW-0862">Zinc</keyword>
<comment type="subcellular location">
    <subcellularLocation>
        <location evidence="12">Mitochondrion</location>
    </subcellularLocation>
    <subcellularLocation>
        <location evidence="12">Cytoplasm</location>
    </subcellularLocation>
</comment>
<dbReference type="InterPro" id="IPR009000">
    <property type="entry name" value="Transl_B-barrel_sf"/>
</dbReference>
<evidence type="ECO:0000256" key="8">
    <source>
        <dbReference type="ARBA" id="ARBA00022884"/>
    </source>
</evidence>
<dbReference type="Pfam" id="PF00043">
    <property type="entry name" value="GST_C"/>
    <property type="match status" value="1"/>
</dbReference>
<keyword evidence="5 12" id="KW-0547">Nucleotide-binding</keyword>